<dbReference type="InterPro" id="IPR006102">
    <property type="entry name" value="Ig-like_GH2"/>
</dbReference>
<accession>A0ABT7X852</accession>
<keyword evidence="4" id="KW-1185">Reference proteome</keyword>
<dbReference type="SUPFAM" id="SSF49303">
    <property type="entry name" value="beta-Galactosidase/glucuronidase domain"/>
    <property type="match status" value="1"/>
</dbReference>
<name>A0ABT7X852_9BACE</name>
<proteinExistence type="inferred from homology"/>
<reference evidence="3" key="2">
    <citation type="submission" date="2024-05" db="EMBL/GenBank/DDBJ databases">
        <title>Identification and characterization of horizontal gene transfer across gut microbiota members of farm animals based on homology search.</title>
        <authorList>
            <person name="Schwarzerova J."/>
            <person name="Nykrynova M."/>
            <person name="Jureckova K."/>
            <person name="Cejkova D."/>
            <person name="Rychlik I."/>
        </authorList>
    </citation>
    <scope>NUCLEOTIDE SEQUENCE</scope>
    <source>
        <strain evidence="3">84_SSukc20</strain>
    </source>
</reference>
<keyword evidence="3" id="KW-0378">Hydrolase</keyword>
<dbReference type="PANTHER" id="PTHR42732:SF1">
    <property type="entry name" value="BETA-MANNOSIDASE"/>
    <property type="match status" value="1"/>
</dbReference>
<protein>
    <submittedName>
        <fullName evidence="3">Glycoside hydrolase family 2</fullName>
    </submittedName>
</protein>
<dbReference type="PANTHER" id="PTHR42732">
    <property type="entry name" value="BETA-GALACTOSIDASE"/>
    <property type="match status" value="1"/>
</dbReference>
<dbReference type="Gene3D" id="3.20.20.80">
    <property type="entry name" value="Glycosidases"/>
    <property type="match status" value="1"/>
</dbReference>
<comment type="similarity">
    <text evidence="1">Belongs to the glycosyl hydrolase 2 family.</text>
</comment>
<dbReference type="RefSeq" id="WP_301640486.1">
    <property type="nucleotide sequence ID" value="NZ_JAUEII010000031.1"/>
</dbReference>
<sequence>MRELAHAYTEDTQVKWNGVLGRMELKAENDVKLQQVNVYPDIAGKRIKVKAVLVRTNPQTTQAEVTLQVNCAETGKSYEPQTYPVAFPHDTVCIEKEYALGEDMRLWDEFSPTLYTLQASCHTRQGTDRYETTFGMREIGHTDGYLTINGNRVFLRGTLECCIFPLTGTPPTDEAGWEKVFSTAKAWGLNHLRFHSYCPPEAAFKVADRMGFYLQVELPNWSLTVGKDTATNRFLYQEFDRIIAAYGNHPSFCMLSAGNELQPDFQFLNAFVGYMKRQDNRHLYATTTFTFEQGHGTQPEPEDDFFVTQWTDKGWIRGQGVFDAEEPNFNKDYRQAAEGIKVPLISHEIGQYSVYPDMKEIGNYTGTLEPLNLKAIQKDLEKKGLAGKAERYLQVSGRFAVQLYKEEIERAMKTPQFSGYQLLGLQDFPGQGTALVGLVNAFWESKKLTDERYFRQFCSPVVPLARFEKATWTTNETFAAQVEIANYYKEDIRGKHILWQLTDKTGYEVGRGKLDAGTFKKGTVTSAGEIHVGLEKVRNAAQLCLKVTIEDTDWENSWSIWVYPPLKELNAGDVVLTQDISQALSALDAGKKVLLSPRPDKLEGLEGKFLPVFWSPVHFPKQAGTMGILCDPKHPALLHFPTEMHSDWQWWNLVKHSKVLVMDSLPDLQPIIEVTDNFVNNRRLASVFETKYGKGKLIMSSIDLLSTKSKQKPEVKQLLYSLTQYMNSADFVPTGTVSKQDLLPFFSKQNKGVEKRTDARSIYEE</sequence>
<organism evidence="3 4">
    <name type="scientific">Bacteroides gallinaceum</name>
    <dbReference type="NCBI Taxonomy" id="1462571"/>
    <lineage>
        <taxon>Bacteria</taxon>
        <taxon>Pseudomonadati</taxon>
        <taxon>Bacteroidota</taxon>
        <taxon>Bacteroidia</taxon>
        <taxon>Bacteroidales</taxon>
        <taxon>Bacteroidaceae</taxon>
        <taxon>Bacteroides</taxon>
    </lineage>
</organism>
<dbReference type="InterPro" id="IPR036156">
    <property type="entry name" value="Beta-gal/glucu_dom_sf"/>
</dbReference>
<comment type="caution">
    <text evidence="3">The sequence shown here is derived from an EMBL/GenBank/DDBJ whole genome shotgun (WGS) entry which is preliminary data.</text>
</comment>
<evidence type="ECO:0000259" key="2">
    <source>
        <dbReference type="Pfam" id="PF00703"/>
    </source>
</evidence>
<evidence type="ECO:0000313" key="3">
    <source>
        <dbReference type="EMBL" id="MDN0050239.1"/>
    </source>
</evidence>
<dbReference type="InterPro" id="IPR051913">
    <property type="entry name" value="GH2_Domain-Containing"/>
</dbReference>
<dbReference type="EMBL" id="JAUEII010000031">
    <property type="protein sequence ID" value="MDN0050239.1"/>
    <property type="molecule type" value="Genomic_DNA"/>
</dbReference>
<evidence type="ECO:0000256" key="1">
    <source>
        <dbReference type="ARBA" id="ARBA00007401"/>
    </source>
</evidence>
<gene>
    <name evidence="3" type="ORF">QVO10_12750</name>
</gene>
<reference evidence="3" key="1">
    <citation type="submission" date="2023-06" db="EMBL/GenBank/DDBJ databases">
        <authorList>
            <person name="Zeman M."/>
            <person name="Kubasova T."/>
            <person name="Jahodarova E."/>
            <person name="Nykrynova M."/>
            <person name="Rychlik I."/>
        </authorList>
    </citation>
    <scope>NUCLEOTIDE SEQUENCE</scope>
    <source>
        <strain evidence="3">84_SSukc20</strain>
    </source>
</reference>
<dbReference type="SUPFAM" id="SSF51445">
    <property type="entry name" value="(Trans)glycosidases"/>
    <property type="match status" value="1"/>
</dbReference>
<dbReference type="InterPro" id="IPR017853">
    <property type="entry name" value="GH"/>
</dbReference>
<dbReference type="InterPro" id="IPR013783">
    <property type="entry name" value="Ig-like_fold"/>
</dbReference>
<dbReference type="Pfam" id="PF00703">
    <property type="entry name" value="Glyco_hydro_2"/>
    <property type="match status" value="1"/>
</dbReference>
<dbReference type="Gene3D" id="2.60.40.10">
    <property type="entry name" value="Immunoglobulins"/>
    <property type="match status" value="1"/>
</dbReference>
<feature type="domain" description="Glycoside hydrolase family 2 immunoglobulin-like beta-sandwich" evidence="2">
    <location>
        <begin position="32"/>
        <end position="137"/>
    </location>
</feature>
<dbReference type="GO" id="GO:0016787">
    <property type="term" value="F:hydrolase activity"/>
    <property type="evidence" value="ECO:0007669"/>
    <property type="project" value="UniProtKB-KW"/>
</dbReference>
<evidence type="ECO:0000313" key="4">
    <source>
        <dbReference type="Proteomes" id="UP001167871"/>
    </source>
</evidence>
<dbReference type="Proteomes" id="UP001167871">
    <property type="component" value="Unassembled WGS sequence"/>
</dbReference>